<dbReference type="Gene3D" id="3.90.960.10">
    <property type="entry name" value="YbaK/aminoacyl-tRNA synthetase-associated domain"/>
    <property type="match status" value="1"/>
</dbReference>
<organism evidence="3 4">
    <name type="scientific">Thiohalocapsa marina</name>
    <dbReference type="NCBI Taxonomy" id="424902"/>
    <lineage>
        <taxon>Bacteria</taxon>
        <taxon>Pseudomonadati</taxon>
        <taxon>Pseudomonadota</taxon>
        <taxon>Gammaproteobacteria</taxon>
        <taxon>Chromatiales</taxon>
        <taxon>Chromatiaceae</taxon>
        <taxon>Thiohalocapsa</taxon>
    </lineage>
</organism>
<feature type="domain" description="YbaK/aminoacyl-tRNA synthetase-associated" evidence="2">
    <location>
        <begin position="117"/>
        <end position="236"/>
    </location>
</feature>
<dbReference type="AlphaFoldDB" id="A0A5M8FT65"/>
<comment type="caution">
    <text evidence="3">The sequence shown here is derived from an EMBL/GenBank/DDBJ whole genome shotgun (WGS) entry which is preliminary data.</text>
</comment>
<reference evidence="3 4" key="1">
    <citation type="submission" date="2019-09" db="EMBL/GenBank/DDBJ databases">
        <title>Whole-genome sequence of the purple sulfur bacterium Thiohalocapsa marina DSM 19078.</title>
        <authorList>
            <person name="Kyndt J.A."/>
            <person name="Meyer T.E."/>
        </authorList>
    </citation>
    <scope>NUCLEOTIDE SEQUENCE [LARGE SCALE GENOMIC DNA]</scope>
    <source>
        <strain evidence="3 4">DSM 19078</strain>
    </source>
</reference>
<evidence type="ECO:0000313" key="4">
    <source>
        <dbReference type="Proteomes" id="UP000322981"/>
    </source>
</evidence>
<evidence type="ECO:0000313" key="3">
    <source>
        <dbReference type="EMBL" id="KAA6186983.1"/>
    </source>
</evidence>
<keyword evidence="4" id="KW-1185">Reference proteome</keyword>
<name>A0A5M8FT65_9GAMM</name>
<dbReference type="OrthoDB" id="9786549at2"/>
<dbReference type="InterPro" id="IPR007214">
    <property type="entry name" value="YbaK/aa-tRNA-synth-assoc-dom"/>
</dbReference>
<evidence type="ECO:0000256" key="1">
    <source>
        <dbReference type="SAM" id="MobiDB-lite"/>
    </source>
</evidence>
<feature type="region of interest" description="Disordered" evidence="1">
    <location>
        <begin position="1"/>
        <end position="47"/>
    </location>
</feature>
<dbReference type="InterPro" id="IPR036754">
    <property type="entry name" value="YbaK/aa-tRNA-synt-asso_dom_sf"/>
</dbReference>
<protein>
    <submittedName>
        <fullName evidence="3">YbaK/EbsC family protein</fullName>
    </submittedName>
</protein>
<gene>
    <name evidence="3" type="ORF">F2Q65_03590</name>
</gene>
<dbReference type="EMBL" id="VWXX01000003">
    <property type="protein sequence ID" value="KAA6186983.1"/>
    <property type="molecule type" value="Genomic_DNA"/>
</dbReference>
<evidence type="ECO:0000259" key="2">
    <source>
        <dbReference type="Pfam" id="PF04073"/>
    </source>
</evidence>
<accession>A0A5M8FT65</accession>
<dbReference type="Proteomes" id="UP000322981">
    <property type="component" value="Unassembled WGS sequence"/>
</dbReference>
<dbReference type="GO" id="GO:0002161">
    <property type="term" value="F:aminoacyl-tRNA deacylase activity"/>
    <property type="evidence" value="ECO:0007669"/>
    <property type="project" value="InterPro"/>
</dbReference>
<dbReference type="Pfam" id="PF04073">
    <property type="entry name" value="tRNA_edit"/>
    <property type="match status" value="1"/>
</dbReference>
<dbReference type="CDD" id="cd04332">
    <property type="entry name" value="YbaK_like"/>
    <property type="match status" value="1"/>
</dbReference>
<proteinExistence type="predicted"/>
<sequence length="249" mass="27116">MEASSEGVMSTSRAASQAAGRRHPGRSDPGRANRGRKQGTRTAVSGKWLGGVRSSRGSVSAWRQLRSLVGLPCVFAARFYNYREGSGNERSTTMTIAARVEDYLKQHSVPFELLPHKTTGSTHETAEAAHVSDDHIAKAVMVGDEQGEAMVVIPGDSWLMLDRLNKASGRTFRLDEESELSRLFPDCDPGAVPPVGKAYGVETYLDEALTTLADVYFESGDHRNLVHINGPDFVRLLHGVRLGHFGRPG</sequence>
<dbReference type="SUPFAM" id="SSF55826">
    <property type="entry name" value="YbaK/ProRS associated domain"/>
    <property type="match status" value="1"/>
</dbReference>